<dbReference type="GeneID" id="66102341"/>
<proteinExistence type="predicted"/>
<dbReference type="RefSeq" id="XP_043038538.1">
    <property type="nucleotide sequence ID" value="XM_043180045.1"/>
</dbReference>
<keyword evidence="2" id="KW-1185">Reference proteome</keyword>
<evidence type="ECO:0000313" key="2">
    <source>
        <dbReference type="Proteomes" id="UP000812287"/>
    </source>
</evidence>
<gene>
    <name evidence="1" type="ORF">BT62DRAFT_206556</name>
</gene>
<reference evidence="1" key="1">
    <citation type="submission" date="2020-11" db="EMBL/GenBank/DDBJ databases">
        <title>Adaptations for nitrogen fixation in a non-lichenized fungal sporocarp promotes dispersal by wood-feeding termites.</title>
        <authorList>
            <consortium name="DOE Joint Genome Institute"/>
            <person name="Koch R.A."/>
            <person name="Yoon G."/>
            <person name="Arayal U."/>
            <person name="Lail K."/>
            <person name="Amirebrahimi M."/>
            <person name="Labutti K."/>
            <person name="Lipzen A."/>
            <person name="Riley R."/>
            <person name="Barry K."/>
            <person name="Henrissat B."/>
            <person name="Grigoriev I.V."/>
            <person name="Herr J.R."/>
            <person name="Aime M.C."/>
        </authorList>
    </citation>
    <scope>NUCLEOTIDE SEQUENCE</scope>
    <source>
        <strain evidence="1">MCA 3950</strain>
    </source>
</reference>
<dbReference type="Proteomes" id="UP000812287">
    <property type="component" value="Unassembled WGS sequence"/>
</dbReference>
<accession>A0A9P8AR49</accession>
<comment type="caution">
    <text evidence="1">The sequence shown here is derived from an EMBL/GenBank/DDBJ whole genome shotgun (WGS) entry which is preliminary data.</text>
</comment>
<sequence length="163" mass="18375">MDIFEELDADYLENMITSLYGTFYSHLMDFTTVEVSIVHEALPWYYLFNHLALTIGPTQHVSDRGLPRRHPAYHPRESSHSPMLLTLHGVCARIAYLSGAGYYVDKLLEDMDNGENGIGPQLSGVSYVASFFVNRNWQWMTDQKDCLGASHEPTPSSLIVSSS</sequence>
<evidence type="ECO:0000313" key="1">
    <source>
        <dbReference type="EMBL" id="KAG7445038.1"/>
    </source>
</evidence>
<dbReference type="EMBL" id="MU250538">
    <property type="protein sequence ID" value="KAG7445038.1"/>
    <property type="molecule type" value="Genomic_DNA"/>
</dbReference>
<dbReference type="AlphaFoldDB" id="A0A9P8AR49"/>
<dbReference type="OrthoDB" id="2104739at2759"/>
<name>A0A9P8AR49_9AGAR</name>
<organism evidence="1 2">
    <name type="scientific">Guyanagaster necrorhizus</name>
    <dbReference type="NCBI Taxonomy" id="856835"/>
    <lineage>
        <taxon>Eukaryota</taxon>
        <taxon>Fungi</taxon>
        <taxon>Dikarya</taxon>
        <taxon>Basidiomycota</taxon>
        <taxon>Agaricomycotina</taxon>
        <taxon>Agaricomycetes</taxon>
        <taxon>Agaricomycetidae</taxon>
        <taxon>Agaricales</taxon>
        <taxon>Marasmiineae</taxon>
        <taxon>Physalacriaceae</taxon>
        <taxon>Guyanagaster</taxon>
    </lineage>
</organism>
<protein>
    <submittedName>
        <fullName evidence="1">Uncharacterized protein</fullName>
    </submittedName>
</protein>